<evidence type="ECO:0000256" key="1">
    <source>
        <dbReference type="ARBA" id="ARBA00001946"/>
    </source>
</evidence>
<dbReference type="EMBL" id="PDLM01000014">
    <property type="protein sequence ID" value="RDW62336.1"/>
    <property type="molecule type" value="Genomic_DNA"/>
</dbReference>
<proteinExistence type="predicted"/>
<dbReference type="GO" id="GO:0080041">
    <property type="term" value="F:ADP-ribose pyrophosphohydrolase activity"/>
    <property type="evidence" value="ECO:0007669"/>
    <property type="project" value="TreeGrafter"/>
</dbReference>
<dbReference type="CDD" id="cd03424">
    <property type="entry name" value="NUDIX_ADPRase_Nudt5_UGPPase_Nudt14"/>
    <property type="match status" value="1"/>
</dbReference>
<accession>A0A3D8QKI6</accession>
<dbReference type="InterPro" id="IPR015797">
    <property type="entry name" value="NUDIX_hydrolase-like_dom_sf"/>
</dbReference>
<dbReference type="InterPro" id="IPR000086">
    <property type="entry name" value="NUDIX_hydrolase_dom"/>
</dbReference>
<dbReference type="PANTHER" id="PTHR11839">
    <property type="entry name" value="UDP/ADP-SUGAR PYROPHOSPHATASE"/>
    <property type="match status" value="1"/>
</dbReference>
<dbReference type="FunFam" id="3.90.79.10:FF:000068">
    <property type="entry name" value="NUDIX family hydrolase, putative"/>
    <property type="match status" value="1"/>
</dbReference>
<dbReference type="Pfam" id="PF00293">
    <property type="entry name" value="NUDIX"/>
    <property type="match status" value="1"/>
</dbReference>
<organism evidence="4 5">
    <name type="scientific">Coleophoma cylindrospora</name>
    <dbReference type="NCBI Taxonomy" id="1849047"/>
    <lineage>
        <taxon>Eukaryota</taxon>
        <taxon>Fungi</taxon>
        <taxon>Dikarya</taxon>
        <taxon>Ascomycota</taxon>
        <taxon>Pezizomycotina</taxon>
        <taxon>Leotiomycetes</taxon>
        <taxon>Helotiales</taxon>
        <taxon>Dermateaceae</taxon>
        <taxon>Coleophoma</taxon>
    </lineage>
</organism>
<keyword evidence="5" id="KW-1185">Reference proteome</keyword>
<dbReference type="AlphaFoldDB" id="A0A3D8QKI6"/>
<evidence type="ECO:0000259" key="3">
    <source>
        <dbReference type="Pfam" id="PF00293"/>
    </source>
</evidence>
<keyword evidence="2" id="KW-0378">Hydrolase</keyword>
<evidence type="ECO:0000256" key="2">
    <source>
        <dbReference type="ARBA" id="ARBA00022801"/>
    </source>
</evidence>
<protein>
    <recommendedName>
        <fullName evidence="3">Nudix hydrolase domain-containing protein</fullName>
    </recommendedName>
</protein>
<dbReference type="SUPFAM" id="SSF55811">
    <property type="entry name" value="Nudix"/>
    <property type="match status" value="1"/>
</dbReference>
<comment type="cofactor">
    <cofactor evidence="1">
        <name>Mg(2+)</name>
        <dbReference type="ChEBI" id="CHEBI:18420"/>
    </cofactor>
</comment>
<dbReference type="GO" id="GO:0006753">
    <property type="term" value="P:nucleoside phosphate metabolic process"/>
    <property type="evidence" value="ECO:0007669"/>
    <property type="project" value="TreeGrafter"/>
</dbReference>
<gene>
    <name evidence="4" type="ORF">BP6252_11769</name>
</gene>
<dbReference type="PANTHER" id="PTHR11839:SF18">
    <property type="entry name" value="NUDIX HYDROLASE DOMAIN-CONTAINING PROTEIN"/>
    <property type="match status" value="1"/>
</dbReference>
<dbReference type="Proteomes" id="UP000256645">
    <property type="component" value="Unassembled WGS sequence"/>
</dbReference>
<comment type="caution">
    <text evidence="4">The sequence shown here is derived from an EMBL/GenBank/DDBJ whole genome shotgun (WGS) entry which is preliminary data.</text>
</comment>
<dbReference type="GO" id="GO:0080042">
    <property type="term" value="F:ADP-glucose pyrophosphohydrolase activity"/>
    <property type="evidence" value="ECO:0007669"/>
    <property type="project" value="TreeGrafter"/>
</dbReference>
<sequence>MSTFTLPDSDGVSVFLVDDLTEKQILEFPAFKIWIKTLQRNLQTQTLDPSHEFHKSPYRLQKITIQSIDRFGGGRLGFVKLQAEVQNREGESLPGAVFLRGPSVGMLVLLQPDDLPAGSQQEKYVLLTVQARVASGGLQFVELPAGMVDGGGFAGAAAKEIKEELGLEIPEDQLTNLTELAIPPAESDAAKESLPRAIFPSAGGCDEFIPIFLHEKRVPRSQLKEWTGRLTGLRDEGEKITLKLVKLEDLWREGARDAKALGAWALYEGLKKDGKL</sequence>
<name>A0A3D8QKI6_9HELO</name>
<feature type="domain" description="Nudix hydrolase" evidence="3">
    <location>
        <begin position="121"/>
        <end position="254"/>
    </location>
</feature>
<dbReference type="GO" id="GO:0019693">
    <property type="term" value="P:ribose phosphate metabolic process"/>
    <property type="evidence" value="ECO:0007669"/>
    <property type="project" value="TreeGrafter"/>
</dbReference>
<dbReference type="Gene3D" id="3.90.79.10">
    <property type="entry name" value="Nucleoside Triphosphate Pyrophosphohydrolase"/>
    <property type="match status" value="1"/>
</dbReference>
<reference evidence="4 5" key="1">
    <citation type="journal article" date="2018" name="IMA Fungus">
        <title>IMA Genome-F 9: Draft genome sequence of Annulohypoxylon stygium, Aspergillus mulundensis, Berkeleyomyces basicola (syn. Thielaviopsis basicola), Ceratocystis smalleyi, two Cercospora beticola strains, Coleophoma cylindrospora, Fusarium fracticaudum, Phialophora cf. hyalina, and Morchella septimelata.</title>
        <authorList>
            <person name="Wingfield B.D."/>
            <person name="Bills G.F."/>
            <person name="Dong Y."/>
            <person name="Huang W."/>
            <person name="Nel W.J."/>
            <person name="Swalarsk-Parry B.S."/>
            <person name="Vaghefi N."/>
            <person name="Wilken P.M."/>
            <person name="An Z."/>
            <person name="de Beer Z.W."/>
            <person name="De Vos L."/>
            <person name="Chen L."/>
            <person name="Duong T.A."/>
            <person name="Gao Y."/>
            <person name="Hammerbacher A."/>
            <person name="Kikkert J.R."/>
            <person name="Li Y."/>
            <person name="Li H."/>
            <person name="Li K."/>
            <person name="Li Q."/>
            <person name="Liu X."/>
            <person name="Ma X."/>
            <person name="Naidoo K."/>
            <person name="Pethybridge S.J."/>
            <person name="Sun J."/>
            <person name="Steenkamp E.T."/>
            <person name="van der Nest M.A."/>
            <person name="van Wyk S."/>
            <person name="Wingfield M.J."/>
            <person name="Xiong C."/>
            <person name="Yue Q."/>
            <person name="Zhang X."/>
        </authorList>
    </citation>
    <scope>NUCLEOTIDE SEQUENCE [LARGE SCALE GENOMIC DNA]</scope>
    <source>
        <strain evidence="4 5">BP6252</strain>
    </source>
</reference>
<dbReference type="OrthoDB" id="10249920at2759"/>
<dbReference type="STRING" id="1849047.A0A3D8QKI6"/>
<evidence type="ECO:0000313" key="5">
    <source>
        <dbReference type="Proteomes" id="UP000256645"/>
    </source>
</evidence>
<evidence type="ECO:0000313" key="4">
    <source>
        <dbReference type="EMBL" id="RDW62336.1"/>
    </source>
</evidence>